<organism evidence="1 2">
    <name type="scientific">Streptomyces coerulescens</name>
    <dbReference type="NCBI Taxonomy" id="29304"/>
    <lineage>
        <taxon>Bacteria</taxon>
        <taxon>Bacillati</taxon>
        <taxon>Actinomycetota</taxon>
        <taxon>Actinomycetes</taxon>
        <taxon>Kitasatosporales</taxon>
        <taxon>Streptomycetaceae</taxon>
        <taxon>Streptomyces</taxon>
    </lineage>
</organism>
<dbReference type="Pfam" id="PF20120">
    <property type="entry name" value="DUF6510"/>
    <property type="match status" value="1"/>
</dbReference>
<sequence length="90" mass="9367">MTVPPDFLDGSAAAGDLEALFGTDMTMASGRCHGCGAQMVLAQTHAYLGGPGMVLRCPDCDSVLLRLVRSPTRMWLDAGGLDYIAIPAPA</sequence>
<keyword evidence="2" id="KW-1185">Reference proteome</keyword>
<proteinExistence type="predicted"/>
<name>A0ABW0CAC9_STRCD</name>
<dbReference type="InterPro" id="IPR045423">
    <property type="entry name" value="DUF6510"/>
</dbReference>
<gene>
    <name evidence="1" type="ORF">ACFPQ9_02060</name>
</gene>
<protein>
    <submittedName>
        <fullName evidence="1">DUF6510 family protein</fullName>
    </submittedName>
</protein>
<reference evidence="2" key="1">
    <citation type="journal article" date="2019" name="Int. J. Syst. Evol. Microbiol.">
        <title>The Global Catalogue of Microorganisms (GCM) 10K type strain sequencing project: providing services to taxonomists for standard genome sequencing and annotation.</title>
        <authorList>
            <consortium name="The Broad Institute Genomics Platform"/>
            <consortium name="The Broad Institute Genome Sequencing Center for Infectious Disease"/>
            <person name="Wu L."/>
            <person name="Ma J."/>
        </authorList>
    </citation>
    <scope>NUCLEOTIDE SEQUENCE [LARGE SCALE GENOMIC DNA]</scope>
    <source>
        <strain evidence="2">KCTC 42586</strain>
    </source>
</reference>
<evidence type="ECO:0000313" key="2">
    <source>
        <dbReference type="Proteomes" id="UP001596263"/>
    </source>
</evidence>
<accession>A0ABW0CAC9</accession>
<comment type="caution">
    <text evidence="1">The sequence shown here is derived from an EMBL/GenBank/DDBJ whole genome shotgun (WGS) entry which is preliminary data.</text>
</comment>
<evidence type="ECO:0000313" key="1">
    <source>
        <dbReference type="EMBL" id="MFC5212615.1"/>
    </source>
</evidence>
<dbReference type="Proteomes" id="UP001596263">
    <property type="component" value="Unassembled WGS sequence"/>
</dbReference>
<dbReference type="EMBL" id="JBHSKM010000002">
    <property type="protein sequence ID" value="MFC5212615.1"/>
    <property type="molecule type" value="Genomic_DNA"/>
</dbReference>
<dbReference type="RefSeq" id="WP_380845508.1">
    <property type="nucleotide sequence ID" value="NZ_JBHSKM010000002.1"/>
</dbReference>